<dbReference type="PROSITE" id="PS51186">
    <property type="entry name" value="GNAT"/>
    <property type="match status" value="1"/>
</dbReference>
<accession>A0A1F6CZA7</accession>
<comment type="caution">
    <text evidence="2">The sequence shown here is derived from an EMBL/GenBank/DDBJ whole genome shotgun (WGS) entry which is preliminary data.</text>
</comment>
<dbReference type="GO" id="GO:0008999">
    <property type="term" value="F:protein-N-terminal-alanine acetyltransferase activity"/>
    <property type="evidence" value="ECO:0007669"/>
    <property type="project" value="TreeGrafter"/>
</dbReference>
<protein>
    <recommendedName>
        <fullName evidence="1">N-acetyltransferase domain-containing protein</fullName>
    </recommendedName>
</protein>
<evidence type="ECO:0000259" key="1">
    <source>
        <dbReference type="PROSITE" id="PS51186"/>
    </source>
</evidence>
<dbReference type="PANTHER" id="PTHR43617">
    <property type="entry name" value="L-AMINO ACID N-ACETYLTRANSFERASE"/>
    <property type="match status" value="1"/>
</dbReference>
<dbReference type="PANTHER" id="PTHR43617:SF20">
    <property type="entry name" value="N-ALPHA-ACETYLTRANSFERASE RIMI"/>
    <property type="match status" value="1"/>
</dbReference>
<dbReference type="InterPro" id="IPR000182">
    <property type="entry name" value="GNAT_dom"/>
</dbReference>
<dbReference type="InterPro" id="IPR050276">
    <property type="entry name" value="MshD_Acetyltransferase"/>
</dbReference>
<dbReference type="CDD" id="cd04301">
    <property type="entry name" value="NAT_SF"/>
    <property type="match status" value="1"/>
</dbReference>
<dbReference type="InterPro" id="IPR016181">
    <property type="entry name" value="Acyl_CoA_acyltransferase"/>
</dbReference>
<dbReference type="Gene3D" id="3.40.630.30">
    <property type="match status" value="1"/>
</dbReference>
<dbReference type="Pfam" id="PF00583">
    <property type="entry name" value="Acetyltransf_1"/>
    <property type="match status" value="1"/>
</dbReference>
<reference evidence="2 3" key="1">
    <citation type="journal article" date="2016" name="Nat. Commun.">
        <title>Thousands of microbial genomes shed light on interconnected biogeochemical processes in an aquifer system.</title>
        <authorList>
            <person name="Anantharaman K."/>
            <person name="Brown C.T."/>
            <person name="Hug L.A."/>
            <person name="Sharon I."/>
            <person name="Castelle C.J."/>
            <person name="Probst A.J."/>
            <person name="Thomas B.C."/>
            <person name="Singh A."/>
            <person name="Wilkins M.J."/>
            <person name="Karaoz U."/>
            <person name="Brodie E.L."/>
            <person name="Williams K.H."/>
            <person name="Hubbard S.S."/>
            <person name="Banfield J.F."/>
        </authorList>
    </citation>
    <scope>NUCLEOTIDE SEQUENCE [LARGE SCALE GENOMIC DNA]</scope>
</reference>
<dbReference type="EMBL" id="MFLC01000039">
    <property type="protein sequence ID" value="OGG54400.1"/>
    <property type="molecule type" value="Genomic_DNA"/>
</dbReference>
<name>A0A1F6CZA7_9BACT</name>
<dbReference type="Proteomes" id="UP000177659">
    <property type="component" value="Unassembled WGS sequence"/>
</dbReference>
<dbReference type="SUPFAM" id="SSF55729">
    <property type="entry name" value="Acyl-CoA N-acyltransferases (Nat)"/>
    <property type="match status" value="1"/>
</dbReference>
<proteinExistence type="predicted"/>
<dbReference type="AlphaFoldDB" id="A0A1F6CZA7"/>
<evidence type="ECO:0000313" key="3">
    <source>
        <dbReference type="Proteomes" id="UP000177659"/>
    </source>
</evidence>
<organism evidence="2 3">
    <name type="scientific">Candidatus Kaiserbacteria bacterium RIFCSPHIGHO2_02_FULL_49_11</name>
    <dbReference type="NCBI Taxonomy" id="1798489"/>
    <lineage>
        <taxon>Bacteria</taxon>
        <taxon>Candidatus Kaiseribacteriota</taxon>
    </lineage>
</organism>
<evidence type="ECO:0000313" key="2">
    <source>
        <dbReference type="EMBL" id="OGG54400.1"/>
    </source>
</evidence>
<sequence>MRDISLHKVSDKDIPILVSIERSVAGRKTYSPLLAESEWREEIKKSSVYLIKDNGVVVGNISYERKDDSHAHISGLAIDPRFQNQGIARKALLKMLEELKEMKRIDLVTHPDNQAALRLYRSLGFVVESRKENYFGDGEPRLVLSLLK</sequence>
<gene>
    <name evidence="2" type="ORF">A3D62_00535</name>
</gene>
<feature type="domain" description="N-acetyltransferase" evidence="1">
    <location>
        <begin position="4"/>
        <end position="148"/>
    </location>
</feature>